<evidence type="ECO:0000256" key="5">
    <source>
        <dbReference type="ARBA" id="ARBA00022490"/>
    </source>
</evidence>
<comment type="pathway">
    <text evidence="2 12">Amino-acid biosynthesis; L-lysine biosynthesis via DAP pathway; (S)-tetrahydrodipicolinate from L-aspartate: step 3/4.</text>
</comment>
<dbReference type="UniPathway" id="UPA00034">
    <property type="reaction ID" value="UER00017"/>
</dbReference>
<evidence type="ECO:0000256" key="14">
    <source>
        <dbReference type="PIRSR" id="PIRSR001365-1"/>
    </source>
</evidence>
<comment type="caution">
    <text evidence="16">The sequence shown here is derived from an EMBL/GenBank/DDBJ whole genome shotgun (WGS) entry which is preliminary data.</text>
</comment>
<dbReference type="PRINTS" id="PR00146">
    <property type="entry name" value="DHPICSNTHASE"/>
</dbReference>
<dbReference type="HAMAP" id="MF_00418">
    <property type="entry name" value="DapA"/>
    <property type="match status" value="1"/>
</dbReference>
<evidence type="ECO:0000256" key="1">
    <source>
        <dbReference type="ARBA" id="ARBA00003294"/>
    </source>
</evidence>
<dbReference type="GO" id="GO:0019877">
    <property type="term" value="P:diaminopimelate biosynthetic process"/>
    <property type="evidence" value="ECO:0007669"/>
    <property type="project" value="UniProtKB-UniRule"/>
</dbReference>
<reference evidence="17" key="1">
    <citation type="submission" date="2018-08" db="EMBL/GenBank/DDBJ databases">
        <authorList>
            <person name="Kim S.-J."/>
            <person name="Jung G.-Y."/>
        </authorList>
    </citation>
    <scope>NUCLEOTIDE SEQUENCE [LARGE SCALE GENOMIC DNA]</scope>
    <source>
        <strain evidence="17">GY_H</strain>
    </source>
</reference>
<feature type="binding site" evidence="12 15">
    <location>
        <position position="50"/>
    </location>
    <ligand>
        <name>pyruvate</name>
        <dbReference type="ChEBI" id="CHEBI:15361"/>
    </ligand>
</feature>
<dbReference type="InterPro" id="IPR020624">
    <property type="entry name" value="Schiff_base-form_aldolases_CS"/>
</dbReference>
<comment type="similarity">
    <text evidence="3 12 13">Belongs to the DapA family.</text>
</comment>
<dbReference type="PIRSF" id="PIRSF001365">
    <property type="entry name" value="DHDPS"/>
    <property type="match status" value="1"/>
</dbReference>
<dbReference type="Pfam" id="PF00701">
    <property type="entry name" value="DHDPS"/>
    <property type="match status" value="1"/>
</dbReference>
<evidence type="ECO:0000256" key="6">
    <source>
        <dbReference type="ARBA" id="ARBA00022605"/>
    </source>
</evidence>
<dbReference type="CDD" id="cd00950">
    <property type="entry name" value="DHDPS"/>
    <property type="match status" value="1"/>
</dbReference>
<keyword evidence="8 12" id="KW-0457">Lysine biosynthesis</keyword>
<evidence type="ECO:0000256" key="15">
    <source>
        <dbReference type="PIRSR" id="PIRSR001365-2"/>
    </source>
</evidence>
<dbReference type="Proteomes" id="UP000263993">
    <property type="component" value="Unassembled WGS sequence"/>
</dbReference>
<keyword evidence="5 12" id="KW-0963">Cytoplasm</keyword>
<protein>
    <recommendedName>
        <fullName evidence="4 12">4-hydroxy-tetrahydrodipicolinate synthase</fullName>
        <shortName evidence="12">HTPA synthase</shortName>
        <ecNumber evidence="4 12">4.3.3.7</ecNumber>
    </recommendedName>
</protein>
<dbReference type="NCBIfam" id="TIGR00674">
    <property type="entry name" value="dapA"/>
    <property type="match status" value="1"/>
</dbReference>
<dbReference type="InterPro" id="IPR002220">
    <property type="entry name" value="DapA-like"/>
</dbReference>
<evidence type="ECO:0000313" key="16">
    <source>
        <dbReference type="EMBL" id="RDV04633.1"/>
    </source>
</evidence>
<dbReference type="GO" id="GO:0005737">
    <property type="term" value="C:cytoplasm"/>
    <property type="evidence" value="ECO:0007669"/>
    <property type="project" value="UniProtKB-SubCell"/>
</dbReference>
<name>A0A371BB54_9BRAD</name>
<keyword evidence="10 12" id="KW-0704">Schiff base</keyword>
<evidence type="ECO:0000313" key="17">
    <source>
        <dbReference type="Proteomes" id="UP000263993"/>
    </source>
</evidence>
<sequence length="314" mass="33516">MRIVTKLTGFAPALPTPFTEDDRIDLEAFAHLCQLQLRAGATALVVCGTTGEAPTLTLDERKLLIATAVNIAGGHIPVIAGAGSNATERAIELTRQAHTAGANAVLSVVPYYNKPTQRGMIFHFDAIRRACGIPVIVYDVPSRTGSALTDETVIALAAMPGIIGLKDSAGDAGRAVRLRRHVGDEFRLLSGDDATAMGYIASGGDGCISVSSNVAPGLAREMFLAFRQGRMTRLKQLSLAFARLTDALYRETNPAPVKYAIGTLLGHVSPAVRLPLVEATSETQKAISEAIDYLDKYYPDYLLDASFEQQRDAS</sequence>
<dbReference type="InterPro" id="IPR020625">
    <property type="entry name" value="Schiff_base-form_aldolases_AS"/>
</dbReference>
<dbReference type="PANTHER" id="PTHR12128:SF66">
    <property type="entry name" value="4-HYDROXY-2-OXOGLUTARATE ALDOLASE, MITOCHONDRIAL"/>
    <property type="match status" value="1"/>
</dbReference>
<comment type="function">
    <text evidence="1 12">Catalyzes the condensation of (S)-aspartate-beta-semialdehyde [(S)-ASA] and pyruvate to 4-hydroxy-tetrahydrodipicolinate (HTPA).</text>
</comment>
<evidence type="ECO:0000256" key="7">
    <source>
        <dbReference type="ARBA" id="ARBA00022915"/>
    </source>
</evidence>
<gene>
    <name evidence="12" type="primary">dapA</name>
    <name evidence="16" type="ORF">DXH78_08700</name>
</gene>
<evidence type="ECO:0000256" key="12">
    <source>
        <dbReference type="HAMAP-Rule" id="MF_00418"/>
    </source>
</evidence>
<feature type="site" description="Part of a proton relay during catalysis" evidence="12">
    <location>
        <position position="49"/>
    </location>
</feature>
<dbReference type="PANTHER" id="PTHR12128">
    <property type="entry name" value="DIHYDRODIPICOLINATE SYNTHASE"/>
    <property type="match status" value="1"/>
</dbReference>
<dbReference type="PROSITE" id="PS00665">
    <property type="entry name" value="DHDPS_1"/>
    <property type="match status" value="1"/>
</dbReference>
<evidence type="ECO:0000256" key="3">
    <source>
        <dbReference type="ARBA" id="ARBA00007592"/>
    </source>
</evidence>
<feature type="site" description="Part of a proton relay during catalysis" evidence="12">
    <location>
        <position position="112"/>
    </location>
</feature>
<evidence type="ECO:0000256" key="8">
    <source>
        <dbReference type="ARBA" id="ARBA00023154"/>
    </source>
</evidence>
<comment type="subcellular location">
    <subcellularLocation>
        <location evidence="12">Cytoplasm</location>
    </subcellularLocation>
</comment>
<dbReference type="GO" id="GO:0008840">
    <property type="term" value="F:4-hydroxy-tetrahydrodipicolinate synthase activity"/>
    <property type="evidence" value="ECO:0007669"/>
    <property type="project" value="UniProtKB-UniRule"/>
</dbReference>
<dbReference type="GO" id="GO:0009089">
    <property type="term" value="P:lysine biosynthetic process via diaminopimelate"/>
    <property type="evidence" value="ECO:0007669"/>
    <property type="project" value="UniProtKB-UniRule"/>
</dbReference>
<accession>A0A371BB54</accession>
<comment type="caution">
    <text evidence="12">Was originally thought to be a dihydrodipicolinate synthase (DHDPS), catalyzing the condensation of (S)-aspartate-beta-semialdehyde [(S)-ASA] and pyruvate to dihydrodipicolinate (DHDP). However, it was shown in E.coli that the product of the enzymatic reaction is not dihydrodipicolinate but in fact (4S)-4-hydroxy-2,3,4,5-tetrahydro-(2S)-dipicolinic acid (HTPA), and that the consecutive dehydration reaction leading to DHDP is not spontaneous but catalyzed by DapB.</text>
</comment>
<dbReference type="SMART" id="SM01130">
    <property type="entry name" value="DHDPS"/>
    <property type="match status" value="1"/>
</dbReference>
<dbReference type="PROSITE" id="PS00666">
    <property type="entry name" value="DHDPS_2"/>
    <property type="match status" value="1"/>
</dbReference>
<dbReference type="EMBL" id="QRGO01000001">
    <property type="protein sequence ID" value="RDV04633.1"/>
    <property type="molecule type" value="Genomic_DNA"/>
</dbReference>
<dbReference type="EC" id="4.3.3.7" evidence="4 12"/>
<comment type="subunit">
    <text evidence="12">Homotetramer; dimer of dimers.</text>
</comment>
<evidence type="ECO:0000256" key="11">
    <source>
        <dbReference type="ARBA" id="ARBA00047836"/>
    </source>
</evidence>
<evidence type="ECO:0000256" key="9">
    <source>
        <dbReference type="ARBA" id="ARBA00023239"/>
    </source>
</evidence>
<feature type="active site" description="Schiff-base intermediate with substrate" evidence="12 14">
    <location>
        <position position="166"/>
    </location>
</feature>
<evidence type="ECO:0000256" key="13">
    <source>
        <dbReference type="PIRNR" id="PIRNR001365"/>
    </source>
</evidence>
<evidence type="ECO:0000256" key="4">
    <source>
        <dbReference type="ARBA" id="ARBA00012086"/>
    </source>
</evidence>
<keyword evidence="6 12" id="KW-0028">Amino-acid biosynthesis</keyword>
<organism evidence="16 17">
    <name type="scientific">Undibacter mobilis</name>
    <dbReference type="NCBI Taxonomy" id="2292256"/>
    <lineage>
        <taxon>Bacteria</taxon>
        <taxon>Pseudomonadati</taxon>
        <taxon>Pseudomonadota</taxon>
        <taxon>Alphaproteobacteria</taxon>
        <taxon>Hyphomicrobiales</taxon>
        <taxon>Nitrobacteraceae</taxon>
        <taxon>Undibacter</taxon>
    </lineage>
</organism>
<dbReference type="OrthoDB" id="9782828at2"/>
<keyword evidence="17" id="KW-1185">Reference proteome</keyword>
<dbReference type="Gene3D" id="3.20.20.70">
    <property type="entry name" value="Aldolase class I"/>
    <property type="match status" value="1"/>
</dbReference>
<proteinExistence type="inferred from homology"/>
<dbReference type="InterPro" id="IPR005263">
    <property type="entry name" value="DapA"/>
</dbReference>
<evidence type="ECO:0000256" key="10">
    <source>
        <dbReference type="ARBA" id="ARBA00023270"/>
    </source>
</evidence>
<keyword evidence="7 12" id="KW-0220">Diaminopimelate biosynthesis</keyword>
<dbReference type="InterPro" id="IPR013785">
    <property type="entry name" value="Aldolase_TIM"/>
</dbReference>
<comment type="catalytic activity">
    <reaction evidence="11 12">
        <text>L-aspartate 4-semialdehyde + pyruvate = (2S,4S)-4-hydroxy-2,3,4,5-tetrahydrodipicolinate + H2O + H(+)</text>
        <dbReference type="Rhea" id="RHEA:34171"/>
        <dbReference type="ChEBI" id="CHEBI:15361"/>
        <dbReference type="ChEBI" id="CHEBI:15377"/>
        <dbReference type="ChEBI" id="CHEBI:15378"/>
        <dbReference type="ChEBI" id="CHEBI:67139"/>
        <dbReference type="ChEBI" id="CHEBI:537519"/>
        <dbReference type="EC" id="4.3.3.7"/>
    </reaction>
</comment>
<dbReference type="SUPFAM" id="SSF51569">
    <property type="entry name" value="Aldolase"/>
    <property type="match status" value="1"/>
</dbReference>
<keyword evidence="9 12" id="KW-0456">Lyase</keyword>
<evidence type="ECO:0000256" key="2">
    <source>
        <dbReference type="ARBA" id="ARBA00005120"/>
    </source>
</evidence>
<dbReference type="RefSeq" id="WP_115516657.1">
    <property type="nucleotide sequence ID" value="NZ_QRGO01000001.1"/>
</dbReference>
<feature type="binding site" evidence="12 15">
    <location>
        <position position="208"/>
    </location>
    <ligand>
        <name>pyruvate</name>
        <dbReference type="ChEBI" id="CHEBI:15361"/>
    </ligand>
</feature>
<dbReference type="AlphaFoldDB" id="A0A371BB54"/>
<feature type="active site" description="Proton donor/acceptor" evidence="12 14">
    <location>
        <position position="138"/>
    </location>
</feature>